<evidence type="ECO:0000256" key="3">
    <source>
        <dbReference type="ARBA" id="ARBA00022737"/>
    </source>
</evidence>
<feature type="domain" description="Cadherin" evidence="11">
    <location>
        <begin position="366"/>
        <end position="473"/>
    </location>
</feature>
<evidence type="ECO:0000259" key="11">
    <source>
        <dbReference type="PROSITE" id="PS50268"/>
    </source>
</evidence>
<keyword evidence="2" id="KW-0812">Transmembrane</keyword>
<organism evidence="12 13">
    <name type="scientific">Channa striata</name>
    <name type="common">Snakehead murrel</name>
    <name type="synonym">Ophicephalus striatus</name>
    <dbReference type="NCBI Taxonomy" id="64152"/>
    <lineage>
        <taxon>Eukaryota</taxon>
        <taxon>Metazoa</taxon>
        <taxon>Chordata</taxon>
        <taxon>Craniata</taxon>
        <taxon>Vertebrata</taxon>
        <taxon>Euteleostomi</taxon>
        <taxon>Actinopterygii</taxon>
        <taxon>Neopterygii</taxon>
        <taxon>Teleostei</taxon>
        <taxon>Neoteleostei</taxon>
        <taxon>Acanthomorphata</taxon>
        <taxon>Anabantaria</taxon>
        <taxon>Anabantiformes</taxon>
        <taxon>Channoidei</taxon>
        <taxon>Channidae</taxon>
        <taxon>Channa</taxon>
    </lineage>
</organism>
<dbReference type="FunFam" id="2.60.40.60:FF:000010">
    <property type="entry name" value="Cadherin EGF LAG seven-pass G-type receptor 3"/>
    <property type="match status" value="1"/>
</dbReference>
<keyword evidence="13" id="KW-1185">Reference proteome</keyword>
<keyword evidence="7" id="KW-0472">Membrane</keyword>
<proteinExistence type="predicted"/>
<dbReference type="PANTHER" id="PTHR24026:SF32">
    <property type="entry name" value="CADHERIN EGF LAG SEVEN-PASS G-TYPE RECEPTOR 2"/>
    <property type="match status" value="1"/>
</dbReference>
<dbReference type="GO" id="GO:0005886">
    <property type="term" value="C:plasma membrane"/>
    <property type="evidence" value="ECO:0007669"/>
    <property type="project" value="InterPro"/>
</dbReference>
<sequence length="583" mass="64177">MRFVKWNLLLILWWCELPSPARCYTVHISEDAGTRTLVAGVERGARCALDQVLAPKFAARFLETDAAAGRVFASGSMKCPPPRSNPFTVYTVADCTDSGYRHLLTSLYDVHVHGRNCSKSRRRKPRWDMEVLSLCSRRCSGCHPAGSALFPLGSLLPGSPARCRVTKSRDFYFSEGNLFVSKTLCWRQNTVLELDLLCDVLTGSGLSAKVSPISIHWRVGQGPFGQDHLGQLLEKAAQSDSGIVSRRRRSINSSPQFQPPMYQVSVAENKPAGTPVVVLKAVDVDEGEAGRLEYFIEALFDSRSNNLFAVDPASGAVSTVEVLDRETKDTHVFRVTAVDHGTPRRTAMATLTITVSDTNDHDPVFEQQDYKESIRENLEISYEVLTVRATDGDAPVNGNILYHILNSNGSNDVFEIDSRSGVIRTKGLVDREEVESYMLLVEANDQGRDPGPRSATATVHIVVEDDNDNAPQFSEKRYVVQVPEDMAPNTEILQVTATDQDRGSNAVVHFSIMSGNTRGQFYIDAQTGKMDLATVLENVPLGYSIIHIQAVDADSGDNSRLEYRLTETTPNFPSPSTTAQAGL</sequence>
<dbReference type="PROSITE" id="PS50268">
    <property type="entry name" value="CADHERIN_2"/>
    <property type="match status" value="3"/>
</dbReference>
<evidence type="ECO:0000256" key="6">
    <source>
        <dbReference type="ARBA" id="ARBA00022989"/>
    </source>
</evidence>
<feature type="domain" description="Cadherin" evidence="11">
    <location>
        <begin position="258"/>
        <end position="365"/>
    </location>
</feature>
<comment type="subcellular location">
    <subcellularLocation>
        <location evidence="1">Membrane</location>
    </subcellularLocation>
</comment>
<feature type="domain" description="Cadherin" evidence="11">
    <location>
        <begin position="474"/>
        <end position="577"/>
    </location>
</feature>
<evidence type="ECO:0000313" key="12">
    <source>
        <dbReference type="EMBL" id="KAK2862130.1"/>
    </source>
</evidence>
<evidence type="ECO:0000313" key="13">
    <source>
        <dbReference type="Proteomes" id="UP001187415"/>
    </source>
</evidence>
<dbReference type="GO" id="GO:0005509">
    <property type="term" value="F:calcium ion binding"/>
    <property type="evidence" value="ECO:0007669"/>
    <property type="project" value="UniProtKB-UniRule"/>
</dbReference>
<evidence type="ECO:0000256" key="8">
    <source>
        <dbReference type="ARBA" id="ARBA00023180"/>
    </source>
</evidence>
<evidence type="ECO:0000256" key="4">
    <source>
        <dbReference type="ARBA" id="ARBA00022837"/>
    </source>
</evidence>
<evidence type="ECO:0000256" key="1">
    <source>
        <dbReference type="ARBA" id="ARBA00004370"/>
    </source>
</evidence>
<dbReference type="GO" id="GO:0007156">
    <property type="term" value="P:homophilic cell adhesion via plasma membrane adhesion molecules"/>
    <property type="evidence" value="ECO:0007669"/>
    <property type="project" value="InterPro"/>
</dbReference>
<protein>
    <recommendedName>
        <fullName evidence="11">Cadherin domain-containing protein</fullName>
    </recommendedName>
</protein>
<keyword evidence="8" id="KW-0325">Glycoprotein</keyword>
<dbReference type="SUPFAM" id="SSF49313">
    <property type="entry name" value="Cadherin-like"/>
    <property type="match status" value="4"/>
</dbReference>
<keyword evidence="5" id="KW-0130">Cell adhesion</keyword>
<gene>
    <name evidence="12" type="ORF">Q5P01_001663</name>
</gene>
<feature type="signal peptide" evidence="10">
    <location>
        <begin position="1"/>
        <end position="23"/>
    </location>
</feature>
<dbReference type="FunFam" id="2.60.40.60:FF:000116">
    <property type="entry name" value="Dachsous cadherin-related 2"/>
    <property type="match status" value="1"/>
</dbReference>
<dbReference type="PROSITE" id="PS00232">
    <property type="entry name" value="CADHERIN_1"/>
    <property type="match status" value="2"/>
</dbReference>
<name>A0AA88TCW5_CHASR</name>
<accession>A0AA88TCW5</accession>
<evidence type="ECO:0000256" key="5">
    <source>
        <dbReference type="ARBA" id="ARBA00022889"/>
    </source>
</evidence>
<reference evidence="12" key="1">
    <citation type="submission" date="2023-07" db="EMBL/GenBank/DDBJ databases">
        <title>Chromosome-level Genome Assembly of Striped Snakehead (Channa striata).</title>
        <authorList>
            <person name="Liu H."/>
        </authorList>
    </citation>
    <scope>NUCLEOTIDE SEQUENCE</scope>
    <source>
        <strain evidence="12">Gz</strain>
        <tissue evidence="12">Muscle</tissue>
    </source>
</reference>
<feature type="chain" id="PRO_5041652045" description="Cadherin domain-containing protein" evidence="10">
    <location>
        <begin position="24"/>
        <end position="583"/>
    </location>
</feature>
<dbReference type="PANTHER" id="PTHR24026">
    <property type="entry name" value="FAT ATYPICAL CADHERIN-RELATED"/>
    <property type="match status" value="1"/>
</dbReference>
<keyword evidence="3" id="KW-0677">Repeat</keyword>
<evidence type="ECO:0000256" key="7">
    <source>
        <dbReference type="ARBA" id="ARBA00023136"/>
    </source>
</evidence>
<dbReference type="PRINTS" id="PR00205">
    <property type="entry name" value="CADHERIN"/>
</dbReference>
<dbReference type="AlphaFoldDB" id="A0AA88TCW5"/>
<dbReference type="InterPro" id="IPR020894">
    <property type="entry name" value="Cadherin_CS"/>
</dbReference>
<comment type="caution">
    <text evidence="12">The sequence shown here is derived from an EMBL/GenBank/DDBJ whole genome shotgun (WGS) entry which is preliminary data.</text>
</comment>
<dbReference type="EMBL" id="JAUPFM010000001">
    <property type="protein sequence ID" value="KAK2862130.1"/>
    <property type="molecule type" value="Genomic_DNA"/>
</dbReference>
<dbReference type="GO" id="GO:0009653">
    <property type="term" value="P:anatomical structure morphogenesis"/>
    <property type="evidence" value="ECO:0007669"/>
    <property type="project" value="UniProtKB-ARBA"/>
</dbReference>
<dbReference type="Gene3D" id="2.60.40.60">
    <property type="entry name" value="Cadherins"/>
    <property type="match status" value="4"/>
</dbReference>
<keyword evidence="10" id="KW-0732">Signal</keyword>
<dbReference type="InterPro" id="IPR015919">
    <property type="entry name" value="Cadherin-like_sf"/>
</dbReference>
<evidence type="ECO:0000256" key="9">
    <source>
        <dbReference type="PROSITE-ProRule" id="PRU00043"/>
    </source>
</evidence>
<keyword evidence="6" id="KW-1133">Transmembrane helix</keyword>
<dbReference type="Proteomes" id="UP001187415">
    <property type="component" value="Unassembled WGS sequence"/>
</dbReference>
<dbReference type="SMART" id="SM00112">
    <property type="entry name" value="CA"/>
    <property type="match status" value="3"/>
</dbReference>
<evidence type="ECO:0000256" key="10">
    <source>
        <dbReference type="SAM" id="SignalP"/>
    </source>
</evidence>
<keyword evidence="4 9" id="KW-0106">Calcium</keyword>
<dbReference type="CDD" id="cd11304">
    <property type="entry name" value="Cadherin_repeat"/>
    <property type="match status" value="3"/>
</dbReference>
<evidence type="ECO:0000256" key="2">
    <source>
        <dbReference type="ARBA" id="ARBA00022692"/>
    </source>
</evidence>
<dbReference type="Pfam" id="PF00028">
    <property type="entry name" value="Cadherin"/>
    <property type="match status" value="3"/>
</dbReference>
<dbReference type="FunFam" id="2.60.40.60:FF:000023">
    <property type="entry name" value="Cadherin EGF LAG seven-pass G-type receptor 3"/>
    <property type="match status" value="1"/>
</dbReference>
<dbReference type="InterPro" id="IPR002126">
    <property type="entry name" value="Cadherin-like_dom"/>
</dbReference>